<keyword evidence="2" id="KW-0488">Methylation</keyword>
<keyword evidence="5 6" id="KW-0472">Membrane</keyword>
<proteinExistence type="predicted"/>
<evidence type="ECO:0008006" key="9">
    <source>
        <dbReference type="Google" id="ProtNLM"/>
    </source>
</evidence>
<evidence type="ECO:0000256" key="6">
    <source>
        <dbReference type="SAM" id="Phobius"/>
    </source>
</evidence>
<comment type="caution">
    <text evidence="7">The sequence shown here is derived from an EMBL/GenBank/DDBJ whole genome shotgun (WGS) entry which is preliminary data.</text>
</comment>
<dbReference type="Pfam" id="PF07963">
    <property type="entry name" value="N_methyl"/>
    <property type="match status" value="1"/>
</dbReference>
<evidence type="ECO:0000256" key="2">
    <source>
        <dbReference type="ARBA" id="ARBA00022481"/>
    </source>
</evidence>
<dbReference type="Gene3D" id="3.30.700.10">
    <property type="entry name" value="Glycoprotein, Type 4 Pilin"/>
    <property type="match status" value="1"/>
</dbReference>
<feature type="transmembrane region" description="Helical" evidence="6">
    <location>
        <begin position="12"/>
        <end position="38"/>
    </location>
</feature>
<sequence>MGTRRTHRAQATGFTLIELMIVVAIIAILAAIAIPTYMNYITRGKLTDAQNMLSSLRVQMEQFYQDNRQYASTSSATVCGVFSPTAPTSKYFTYSCTLNGTTGYVITATGDTGTTVANFSFTIDNNNTRATTSDNGWYTGSMTNCWVTAKGTCQ</sequence>
<dbReference type="PRINTS" id="PR00813">
    <property type="entry name" value="BCTERIALGSPG"/>
</dbReference>
<dbReference type="PROSITE" id="PS00409">
    <property type="entry name" value="PROKAR_NTER_METHYL"/>
    <property type="match status" value="1"/>
</dbReference>
<name>A0ABQ5XL39_9GAMM</name>
<dbReference type="PANTHER" id="PTHR30093">
    <property type="entry name" value="GENERAL SECRETION PATHWAY PROTEIN G"/>
    <property type="match status" value="1"/>
</dbReference>
<comment type="subcellular location">
    <subcellularLocation>
        <location evidence="1">Membrane</location>
        <topology evidence="1">Single-pass membrane protein</topology>
    </subcellularLocation>
</comment>
<keyword evidence="3 6" id="KW-0812">Transmembrane</keyword>
<gene>
    <name evidence="7" type="ORF">GCM10007901_01780</name>
</gene>
<dbReference type="InterPro" id="IPR045584">
    <property type="entry name" value="Pilin-like"/>
</dbReference>
<keyword evidence="8" id="KW-1185">Reference proteome</keyword>
<dbReference type="SUPFAM" id="SSF54523">
    <property type="entry name" value="Pili subunits"/>
    <property type="match status" value="1"/>
</dbReference>
<evidence type="ECO:0000313" key="8">
    <source>
        <dbReference type="Proteomes" id="UP001156670"/>
    </source>
</evidence>
<dbReference type="Proteomes" id="UP001156670">
    <property type="component" value="Unassembled WGS sequence"/>
</dbReference>
<dbReference type="RefSeq" id="WP_284319005.1">
    <property type="nucleotide sequence ID" value="NZ_BSOB01000003.1"/>
</dbReference>
<dbReference type="Pfam" id="PF16732">
    <property type="entry name" value="ComP_DUS"/>
    <property type="match status" value="1"/>
</dbReference>
<evidence type="ECO:0000256" key="1">
    <source>
        <dbReference type="ARBA" id="ARBA00004167"/>
    </source>
</evidence>
<evidence type="ECO:0000256" key="4">
    <source>
        <dbReference type="ARBA" id="ARBA00022989"/>
    </source>
</evidence>
<evidence type="ECO:0000256" key="3">
    <source>
        <dbReference type="ARBA" id="ARBA00022692"/>
    </source>
</evidence>
<dbReference type="InterPro" id="IPR012902">
    <property type="entry name" value="N_methyl_site"/>
</dbReference>
<reference evidence="8" key="1">
    <citation type="journal article" date="2019" name="Int. J. Syst. Evol. Microbiol.">
        <title>The Global Catalogue of Microorganisms (GCM) 10K type strain sequencing project: providing services to taxonomists for standard genome sequencing and annotation.</title>
        <authorList>
            <consortium name="The Broad Institute Genomics Platform"/>
            <consortium name="The Broad Institute Genome Sequencing Center for Infectious Disease"/>
            <person name="Wu L."/>
            <person name="Ma J."/>
        </authorList>
    </citation>
    <scope>NUCLEOTIDE SEQUENCE [LARGE SCALE GENOMIC DNA]</scope>
    <source>
        <strain evidence="8">NBRC 111980</strain>
    </source>
</reference>
<evidence type="ECO:0000256" key="5">
    <source>
        <dbReference type="ARBA" id="ARBA00023136"/>
    </source>
</evidence>
<dbReference type="EMBL" id="BSOB01000003">
    <property type="protein sequence ID" value="GLQ91228.1"/>
    <property type="molecule type" value="Genomic_DNA"/>
</dbReference>
<dbReference type="NCBIfam" id="TIGR02532">
    <property type="entry name" value="IV_pilin_GFxxxE"/>
    <property type="match status" value="1"/>
</dbReference>
<evidence type="ECO:0000313" key="7">
    <source>
        <dbReference type="EMBL" id="GLQ91228.1"/>
    </source>
</evidence>
<dbReference type="PANTHER" id="PTHR30093:SF44">
    <property type="entry name" value="TYPE II SECRETION SYSTEM CORE PROTEIN G"/>
    <property type="match status" value="1"/>
</dbReference>
<organism evidence="7 8">
    <name type="scientific">Dyella acidisoli</name>
    <dbReference type="NCBI Taxonomy" id="1867834"/>
    <lineage>
        <taxon>Bacteria</taxon>
        <taxon>Pseudomonadati</taxon>
        <taxon>Pseudomonadota</taxon>
        <taxon>Gammaproteobacteria</taxon>
        <taxon>Lysobacterales</taxon>
        <taxon>Rhodanobacteraceae</taxon>
        <taxon>Dyella</taxon>
    </lineage>
</organism>
<accession>A0ABQ5XL39</accession>
<keyword evidence="4 6" id="KW-1133">Transmembrane helix</keyword>
<protein>
    <recommendedName>
        <fullName evidence="9">Prepilin-type N-terminal cleavage/methylation domain-containing protein</fullName>
    </recommendedName>
</protein>
<dbReference type="InterPro" id="IPR031982">
    <property type="entry name" value="PilE-like"/>
</dbReference>
<dbReference type="InterPro" id="IPR000983">
    <property type="entry name" value="Bac_GSPG_pilin"/>
</dbReference>